<evidence type="ECO:0000313" key="3">
    <source>
        <dbReference type="Proteomes" id="UP000254720"/>
    </source>
</evidence>
<organism evidence="2 3">
    <name type="scientific">Aquicella lusitana</name>
    <dbReference type="NCBI Taxonomy" id="254246"/>
    <lineage>
        <taxon>Bacteria</taxon>
        <taxon>Pseudomonadati</taxon>
        <taxon>Pseudomonadota</taxon>
        <taxon>Gammaproteobacteria</taxon>
        <taxon>Legionellales</taxon>
        <taxon>Coxiellaceae</taxon>
        <taxon>Aquicella</taxon>
    </lineage>
</organism>
<evidence type="ECO:0000259" key="1">
    <source>
        <dbReference type="Pfam" id="PF13612"/>
    </source>
</evidence>
<dbReference type="Proteomes" id="UP000254720">
    <property type="component" value="Unassembled WGS sequence"/>
</dbReference>
<dbReference type="Pfam" id="PF13612">
    <property type="entry name" value="DDE_Tnp_1_3"/>
    <property type="match status" value="1"/>
</dbReference>
<reference evidence="2 3" key="1">
    <citation type="submission" date="2018-07" db="EMBL/GenBank/DDBJ databases">
        <title>Genomic Encyclopedia of Type Strains, Phase IV (KMG-IV): sequencing the most valuable type-strain genomes for metagenomic binning, comparative biology and taxonomic classification.</title>
        <authorList>
            <person name="Goeker M."/>
        </authorList>
    </citation>
    <scope>NUCLEOTIDE SEQUENCE [LARGE SCALE GENOMIC DNA]</scope>
    <source>
        <strain evidence="2 3">DSM 16500</strain>
    </source>
</reference>
<dbReference type="EMBL" id="QQAX01000007">
    <property type="protein sequence ID" value="RDI45231.1"/>
    <property type="molecule type" value="Genomic_DNA"/>
</dbReference>
<name>A0A370GNY9_9COXI</name>
<protein>
    <submittedName>
        <fullName evidence="2">DDE family transposase</fullName>
    </submittedName>
</protein>
<gene>
    <name evidence="2" type="ORF">C8D86_107111</name>
</gene>
<sequence>LAKRGIKLITKVRKNMKKKMLSAFEKFFLYQRSIVETVIDQLKSICHIEHTRHRSPVNFLVNLVSGLAGYCLKAKKPSISRSKFWMSSIA</sequence>
<accession>A0A370GNY9</accession>
<proteinExistence type="predicted"/>
<dbReference type="InterPro" id="IPR025668">
    <property type="entry name" value="Tnp_DDE_dom"/>
</dbReference>
<dbReference type="AlphaFoldDB" id="A0A370GNY9"/>
<evidence type="ECO:0000313" key="2">
    <source>
        <dbReference type="EMBL" id="RDI45231.1"/>
    </source>
</evidence>
<keyword evidence="3" id="KW-1185">Reference proteome</keyword>
<feature type="non-terminal residue" evidence="2">
    <location>
        <position position="1"/>
    </location>
</feature>
<dbReference type="RefSeq" id="WP_325048279.1">
    <property type="nucleotide sequence ID" value="NZ_QQAX01000007.1"/>
</dbReference>
<feature type="domain" description="Transposase DDE" evidence="1">
    <location>
        <begin position="1"/>
        <end position="55"/>
    </location>
</feature>
<comment type="caution">
    <text evidence="2">The sequence shown here is derived from an EMBL/GenBank/DDBJ whole genome shotgun (WGS) entry which is preliminary data.</text>
</comment>